<dbReference type="Pfam" id="PF13778">
    <property type="entry name" value="DUF4174"/>
    <property type="match status" value="1"/>
</dbReference>
<accession>A0A9X1F8Q4</accession>
<evidence type="ECO:0000259" key="3">
    <source>
        <dbReference type="Pfam" id="PF13778"/>
    </source>
</evidence>
<dbReference type="Proteomes" id="UP001138894">
    <property type="component" value="Unassembled WGS sequence"/>
</dbReference>
<feature type="transmembrane region" description="Helical" evidence="2">
    <location>
        <begin position="63"/>
        <end position="82"/>
    </location>
</feature>
<gene>
    <name evidence="4" type="ORF">KCG49_10170</name>
</gene>
<dbReference type="EMBL" id="JAGSPD010000007">
    <property type="protein sequence ID" value="MBV7269552.1"/>
    <property type="molecule type" value="Genomic_DNA"/>
</dbReference>
<feature type="domain" description="DUF4174" evidence="3">
    <location>
        <begin position="5"/>
        <end position="54"/>
    </location>
</feature>
<dbReference type="AlphaFoldDB" id="A0A9X1F8Q4"/>
<keyword evidence="5" id="KW-1185">Reference proteome</keyword>
<dbReference type="InterPro" id="IPR025232">
    <property type="entry name" value="DUF4174"/>
</dbReference>
<evidence type="ECO:0000313" key="4">
    <source>
        <dbReference type="EMBL" id="MBV7269552.1"/>
    </source>
</evidence>
<name>A0A9X1F8Q4_9FLAO</name>
<sequence>MDGSKIHQKHNPNDHEFKVVLIGLDGGMKLSQNNILTAENLFSKIDSMPLRNREIKTAINKNLLYLRKLSIMHTLLCFMITAL</sequence>
<keyword evidence="2" id="KW-0812">Transmembrane</keyword>
<keyword evidence="2" id="KW-0472">Membrane</keyword>
<keyword evidence="1" id="KW-0732">Signal</keyword>
<reference evidence="4" key="1">
    <citation type="submission" date="2021-04" db="EMBL/GenBank/DDBJ databases">
        <authorList>
            <person name="Pira H."/>
            <person name="Risdian C."/>
            <person name="Wink J."/>
        </authorList>
    </citation>
    <scope>NUCLEOTIDE SEQUENCE</scope>
    <source>
        <strain evidence="4">WHY3</strain>
    </source>
</reference>
<evidence type="ECO:0000313" key="5">
    <source>
        <dbReference type="Proteomes" id="UP001138894"/>
    </source>
</evidence>
<protein>
    <submittedName>
        <fullName evidence="4">DUF4174 domain-containing protein</fullName>
    </submittedName>
</protein>
<evidence type="ECO:0000256" key="1">
    <source>
        <dbReference type="ARBA" id="ARBA00022729"/>
    </source>
</evidence>
<organism evidence="4 5">
    <name type="scientific">Winogradskyella luteola</name>
    <dbReference type="NCBI Taxonomy" id="2828330"/>
    <lineage>
        <taxon>Bacteria</taxon>
        <taxon>Pseudomonadati</taxon>
        <taxon>Bacteroidota</taxon>
        <taxon>Flavobacteriia</taxon>
        <taxon>Flavobacteriales</taxon>
        <taxon>Flavobacteriaceae</taxon>
        <taxon>Winogradskyella</taxon>
    </lineage>
</organism>
<proteinExistence type="predicted"/>
<keyword evidence="2" id="KW-1133">Transmembrane helix</keyword>
<evidence type="ECO:0000256" key="2">
    <source>
        <dbReference type="SAM" id="Phobius"/>
    </source>
</evidence>
<comment type="caution">
    <text evidence="4">The sequence shown here is derived from an EMBL/GenBank/DDBJ whole genome shotgun (WGS) entry which is preliminary data.</text>
</comment>